<gene>
    <name evidence="1" type="ORF">M404DRAFT_1003117</name>
</gene>
<dbReference type="HOGENOM" id="CLU_2513563_0_0_1"/>
<dbReference type="Proteomes" id="UP000054217">
    <property type="component" value="Unassembled WGS sequence"/>
</dbReference>
<sequence>MIRWKKHRRGLTNRLIRWYEHSLHAQGEKFLEMDVVRPVDSFQFSNFLNHLRTAYSGGWACELLLPPLQQTGQGHLWHRLWYPSR</sequence>
<reference evidence="1 2" key="1">
    <citation type="submission" date="2014-04" db="EMBL/GenBank/DDBJ databases">
        <authorList>
            <consortium name="DOE Joint Genome Institute"/>
            <person name="Kuo A."/>
            <person name="Kohler A."/>
            <person name="Costa M.D."/>
            <person name="Nagy L.G."/>
            <person name="Floudas D."/>
            <person name="Copeland A."/>
            <person name="Barry K.W."/>
            <person name="Cichocki N."/>
            <person name="Veneault-Fourrey C."/>
            <person name="LaButti K."/>
            <person name="Lindquist E.A."/>
            <person name="Lipzen A."/>
            <person name="Lundell T."/>
            <person name="Morin E."/>
            <person name="Murat C."/>
            <person name="Sun H."/>
            <person name="Tunlid A."/>
            <person name="Henrissat B."/>
            <person name="Grigoriev I.V."/>
            <person name="Hibbett D.S."/>
            <person name="Martin F."/>
            <person name="Nordberg H.P."/>
            <person name="Cantor M.N."/>
            <person name="Hua S.X."/>
        </authorList>
    </citation>
    <scope>NUCLEOTIDE SEQUENCE [LARGE SCALE GENOMIC DNA]</scope>
    <source>
        <strain evidence="1 2">Marx 270</strain>
    </source>
</reference>
<organism evidence="1 2">
    <name type="scientific">Pisolithus tinctorius Marx 270</name>
    <dbReference type="NCBI Taxonomy" id="870435"/>
    <lineage>
        <taxon>Eukaryota</taxon>
        <taxon>Fungi</taxon>
        <taxon>Dikarya</taxon>
        <taxon>Basidiomycota</taxon>
        <taxon>Agaricomycotina</taxon>
        <taxon>Agaricomycetes</taxon>
        <taxon>Agaricomycetidae</taxon>
        <taxon>Boletales</taxon>
        <taxon>Sclerodermatineae</taxon>
        <taxon>Pisolithaceae</taxon>
        <taxon>Pisolithus</taxon>
    </lineage>
</organism>
<evidence type="ECO:0000313" key="1">
    <source>
        <dbReference type="EMBL" id="KIO01421.1"/>
    </source>
</evidence>
<dbReference type="InParanoid" id="A0A0C3P1P6"/>
<evidence type="ECO:0000313" key="2">
    <source>
        <dbReference type="Proteomes" id="UP000054217"/>
    </source>
</evidence>
<proteinExistence type="predicted"/>
<protein>
    <submittedName>
        <fullName evidence="1">Uncharacterized protein</fullName>
    </submittedName>
</protein>
<dbReference type="EMBL" id="KN831988">
    <property type="protein sequence ID" value="KIO01421.1"/>
    <property type="molecule type" value="Genomic_DNA"/>
</dbReference>
<accession>A0A0C3P1P6</accession>
<reference evidence="2" key="2">
    <citation type="submission" date="2015-01" db="EMBL/GenBank/DDBJ databases">
        <title>Evolutionary Origins and Diversification of the Mycorrhizal Mutualists.</title>
        <authorList>
            <consortium name="DOE Joint Genome Institute"/>
            <consortium name="Mycorrhizal Genomics Consortium"/>
            <person name="Kohler A."/>
            <person name="Kuo A."/>
            <person name="Nagy L.G."/>
            <person name="Floudas D."/>
            <person name="Copeland A."/>
            <person name="Barry K.W."/>
            <person name="Cichocki N."/>
            <person name="Veneault-Fourrey C."/>
            <person name="LaButti K."/>
            <person name="Lindquist E.A."/>
            <person name="Lipzen A."/>
            <person name="Lundell T."/>
            <person name="Morin E."/>
            <person name="Murat C."/>
            <person name="Riley R."/>
            <person name="Ohm R."/>
            <person name="Sun H."/>
            <person name="Tunlid A."/>
            <person name="Henrissat B."/>
            <person name="Grigoriev I.V."/>
            <person name="Hibbett D.S."/>
            <person name="Martin F."/>
        </authorList>
    </citation>
    <scope>NUCLEOTIDE SEQUENCE [LARGE SCALE GENOMIC DNA]</scope>
    <source>
        <strain evidence="2">Marx 270</strain>
    </source>
</reference>
<keyword evidence="2" id="KW-1185">Reference proteome</keyword>
<dbReference type="AlphaFoldDB" id="A0A0C3P1P6"/>
<name>A0A0C3P1P6_PISTI</name>